<dbReference type="Pfam" id="PF01150">
    <property type="entry name" value="GDA1_CD39"/>
    <property type="match status" value="1"/>
</dbReference>
<evidence type="ECO:0000313" key="4">
    <source>
        <dbReference type="EMBL" id="KFR15826.1"/>
    </source>
</evidence>
<comment type="similarity">
    <text evidence="1">Belongs to the GDA1/CD39 NTPase family.</text>
</comment>
<dbReference type="AlphaFoldDB" id="A0A091XS93"/>
<protein>
    <submittedName>
        <fullName evidence="4">Ectonucleoside triphosphate diphosphohydrolase 2</fullName>
    </submittedName>
</protein>
<sequence>RELLPPWLVIVAGLTGIVLLCVSTKDVPVTPPRTKYGIVLDAGPSRTILFIYQWTTTKANKTGVIRECSSCLAQGPGVSTYSNFHQKVEKSLETCLNWAQTEIPAEQHSQTPLYLGATASTRQLNLTHPTLFDGLLAALKSSPFDFQGAQILSSADEEAFNWVAVNYVLENFFKYDWRGQLVPSGKETAGVLSVGGSSTWLTSKVEEENQAPKEGVRLQLYGGTHNVHTQHCPCHGTDQLRSRLLAMLIQ</sequence>
<name>A0A091XS93_OPIHO</name>
<dbReference type="GO" id="GO:0004382">
    <property type="term" value="F:GDP phosphatase activity"/>
    <property type="evidence" value="ECO:0007669"/>
    <property type="project" value="TreeGrafter"/>
</dbReference>
<dbReference type="PANTHER" id="PTHR11782:SF33">
    <property type="entry name" value="ECTONUCLEOSIDE TRIPHOSPHATE DIPHOSPHOHYDROLASE 2"/>
    <property type="match status" value="1"/>
</dbReference>
<dbReference type="PANTHER" id="PTHR11782">
    <property type="entry name" value="ADENOSINE/GUANOSINE DIPHOSPHATASE"/>
    <property type="match status" value="1"/>
</dbReference>
<feature type="non-terminal residue" evidence="4">
    <location>
        <position position="250"/>
    </location>
</feature>
<dbReference type="Proteomes" id="UP000053605">
    <property type="component" value="Unassembled WGS sequence"/>
</dbReference>
<reference evidence="4 5" key="1">
    <citation type="submission" date="2014-04" db="EMBL/GenBank/DDBJ databases">
        <title>Genome evolution of avian class.</title>
        <authorList>
            <person name="Zhang G."/>
            <person name="Li C."/>
        </authorList>
    </citation>
    <scope>NUCLEOTIDE SEQUENCE [LARGE SCALE GENOMIC DNA]</scope>
    <source>
        <strain evidence="4">BGI_N306</strain>
    </source>
</reference>
<dbReference type="GO" id="GO:0017111">
    <property type="term" value="F:ribonucleoside triphosphate phosphatase activity"/>
    <property type="evidence" value="ECO:0007669"/>
    <property type="project" value="TreeGrafter"/>
</dbReference>
<feature type="active site" description="Proton acceptor" evidence="3">
    <location>
        <position position="157"/>
    </location>
</feature>
<proteinExistence type="inferred from homology"/>
<gene>
    <name evidence="4" type="ORF">N306_05047</name>
</gene>
<feature type="non-terminal residue" evidence="4">
    <location>
        <position position="1"/>
    </location>
</feature>
<keyword evidence="5" id="KW-1185">Reference proteome</keyword>
<evidence type="ECO:0000256" key="2">
    <source>
        <dbReference type="ARBA" id="ARBA00022801"/>
    </source>
</evidence>
<dbReference type="STRING" id="30419.A0A091XS93"/>
<dbReference type="GO" id="GO:0045134">
    <property type="term" value="F:UDP phosphatase activity"/>
    <property type="evidence" value="ECO:0007669"/>
    <property type="project" value="TreeGrafter"/>
</dbReference>
<dbReference type="Gene3D" id="3.30.420.40">
    <property type="match status" value="1"/>
</dbReference>
<dbReference type="InterPro" id="IPR000407">
    <property type="entry name" value="GDA1_CD39_NTPase"/>
</dbReference>
<evidence type="ECO:0000256" key="3">
    <source>
        <dbReference type="PIRSR" id="PIRSR600407-1"/>
    </source>
</evidence>
<dbReference type="Gene3D" id="3.30.420.150">
    <property type="entry name" value="Exopolyphosphatase. Domain 2"/>
    <property type="match status" value="1"/>
</dbReference>
<dbReference type="PhylomeDB" id="A0A091XS93"/>
<dbReference type="EMBL" id="KK735805">
    <property type="protein sequence ID" value="KFR15826.1"/>
    <property type="molecule type" value="Genomic_DNA"/>
</dbReference>
<organism evidence="4 5">
    <name type="scientific">Opisthocomus hoazin</name>
    <name type="common">Hoatzin</name>
    <name type="synonym">Phasianus hoazin</name>
    <dbReference type="NCBI Taxonomy" id="30419"/>
    <lineage>
        <taxon>Eukaryota</taxon>
        <taxon>Metazoa</taxon>
        <taxon>Chordata</taxon>
        <taxon>Craniata</taxon>
        <taxon>Vertebrata</taxon>
        <taxon>Euteleostomi</taxon>
        <taxon>Archelosauria</taxon>
        <taxon>Archosauria</taxon>
        <taxon>Dinosauria</taxon>
        <taxon>Saurischia</taxon>
        <taxon>Theropoda</taxon>
        <taxon>Coelurosauria</taxon>
        <taxon>Aves</taxon>
        <taxon>Neognathae</taxon>
        <taxon>Neoaves</taxon>
        <taxon>Opisthocomiformes</taxon>
        <taxon>Opisthocomidae</taxon>
        <taxon>Opisthocomus</taxon>
    </lineage>
</organism>
<keyword evidence="2 4" id="KW-0378">Hydrolase</keyword>
<dbReference type="GO" id="GO:0009134">
    <property type="term" value="P:nucleoside diphosphate catabolic process"/>
    <property type="evidence" value="ECO:0007669"/>
    <property type="project" value="TreeGrafter"/>
</dbReference>
<accession>A0A091XS93</accession>
<evidence type="ECO:0000256" key="1">
    <source>
        <dbReference type="ARBA" id="ARBA00009283"/>
    </source>
</evidence>
<dbReference type="GO" id="GO:0005886">
    <property type="term" value="C:plasma membrane"/>
    <property type="evidence" value="ECO:0007669"/>
    <property type="project" value="TreeGrafter"/>
</dbReference>
<evidence type="ECO:0000313" key="5">
    <source>
        <dbReference type="Proteomes" id="UP000053605"/>
    </source>
</evidence>